<evidence type="ECO:0000313" key="3">
    <source>
        <dbReference type="EMBL" id="RFU29346.1"/>
    </source>
</evidence>
<feature type="non-terminal residue" evidence="3">
    <location>
        <position position="662"/>
    </location>
</feature>
<accession>A0A3E2H7G4</accession>
<keyword evidence="2" id="KW-0472">Membrane</keyword>
<organism evidence="3 4">
    <name type="scientific">Scytalidium lignicola</name>
    <name type="common">Hyphomycete</name>
    <dbReference type="NCBI Taxonomy" id="5539"/>
    <lineage>
        <taxon>Eukaryota</taxon>
        <taxon>Fungi</taxon>
        <taxon>Dikarya</taxon>
        <taxon>Ascomycota</taxon>
        <taxon>Pezizomycotina</taxon>
        <taxon>Leotiomycetes</taxon>
        <taxon>Leotiomycetes incertae sedis</taxon>
        <taxon>Scytalidium</taxon>
    </lineage>
</organism>
<sequence>MRKLNYCIKIRKPSAANRHPYVRAKIVRNAKADSLCWWTPLDEFGYGDLTSAASAFCSRWTNDFPPAQLTRSRGRAAMPKTGKGQGAGTSMHKAWLNVVHFSNTNKSDQIRQITFPRHDSTRNASDCVTVASGAPIATSNCFGKRLINPRPTGPWVTTSPPSPIMGSSTPSPPRGSLTIRPGKPVRPTTKTGRTSQALSAGSARKRQVADPGFLFVDLVDVSHRDRRELRSHVMKRVVHQKKRKKEIISHGEVQLLLKEAVEVVEAPKVDKYLPAGRVDPFNCLALSMTSSMHQLFDHYATILGPLHYPPPRCQGRNPMTLTWISSALHDDALLHSTLCSSGGFLHGNANKPSRDPQLLANYYQHKAEAMRLVNERVSSTDLNLATSDGTLGAVALLVTGQTVHGDFNEMMAHMRGMARLVELRGGLSRLGMGGLLAGELIWCDNISAFIIGSRPLFDLPPNIFSTLTTFTDPEINALFDAPPPTAENSLLYRRNISSVLSEDLIPVLQDLNTMTTLLNLIPALTETDMLVYDRKRAILQHSLARLQDSSASTKREFTTAACLLAAIGYSILALWGFRPPMESYNNMAYRFKPAFLLTDLGNHWGAWWEMLLWALFISGFISGGTDERFWFYEKIQIICRDKGLSSFKTTTGNHARLIASYT</sequence>
<feature type="transmembrane region" description="Helical" evidence="2">
    <location>
        <begin position="557"/>
        <end position="577"/>
    </location>
</feature>
<dbReference type="PANTHER" id="PTHR37540">
    <property type="entry name" value="TRANSCRIPTION FACTOR (ACR-2), PUTATIVE-RELATED-RELATED"/>
    <property type="match status" value="1"/>
</dbReference>
<evidence type="ECO:0000313" key="4">
    <source>
        <dbReference type="Proteomes" id="UP000258309"/>
    </source>
</evidence>
<dbReference type="AlphaFoldDB" id="A0A3E2H7G4"/>
<dbReference type="Proteomes" id="UP000258309">
    <property type="component" value="Unassembled WGS sequence"/>
</dbReference>
<feature type="region of interest" description="Disordered" evidence="1">
    <location>
        <begin position="152"/>
        <end position="203"/>
    </location>
</feature>
<feature type="transmembrane region" description="Helical" evidence="2">
    <location>
        <begin position="606"/>
        <end position="625"/>
    </location>
</feature>
<feature type="compositionally biased region" description="Polar residues" evidence="1">
    <location>
        <begin position="188"/>
        <end position="199"/>
    </location>
</feature>
<feature type="non-terminal residue" evidence="3">
    <location>
        <position position="1"/>
    </location>
</feature>
<dbReference type="InterPro" id="IPR021858">
    <property type="entry name" value="Fun_TF"/>
</dbReference>
<keyword evidence="2" id="KW-0812">Transmembrane</keyword>
<keyword evidence="4" id="KW-1185">Reference proteome</keyword>
<dbReference type="OrthoDB" id="4158087at2759"/>
<proteinExistence type="predicted"/>
<keyword evidence="2" id="KW-1133">Transmembrane helix</keyword>
<evidence type="ECO:0000256" key="2">
    <source>
        <dbReference type="SAM" id="Phobius"/>
    </source>
</evidence>
<gene>
    <name evidence="3" type="ORF">B7463_g6993</name>
</gene>
<dbReference type="PANTHER" id="PTHR37540:SF5">
    <property type="entry name" value="TRANSCRIPTION FACTOR DOMAIN-CONTAINING PROTEIN"/>
    <property type="match status" value="1"/>
</dbReference>
<dbReference type="EMBL" id="NCSJ02000131">
    <property type="protein sequence ID" value="RFU29346.1"/>
    <property type="molecule type" value="Genomic_DNA"/>
</dbReference>
<protein>
    <submittedName>
        <fullName evidence="3">Uncharacterized protein</fullName>
    </submittedName>
</protein>
<evidence type="ECO:0000256" key="1">
    <source>
        <dbReference type="SAM" id="MobiDB-lite"/>
    </source>
</evidence>
<reference evidence="3 4" key="1">
    <citation type="submission" date="2018-05" db="EMBL/GenBank/DDBJ databases">
        <title>Draft genome sequence of Scytalidium lignicola DSM 105466, a ubiquitous saprotrophic fungus.</title>
        <authorList>
            <person name="Buettner E."/>
            <person name="Gebauer A.M."/>
            <person name="Hofrichter M."/>
            <person name="Liers C."/>
            <person name="Kellner H."/>
        </authorList>
    </citation>
    <scope>NUCLEOTIDE SEQUENCE [LARGE SCALE GENOMIC DNA]</scope>
    <source>
        <strain evidence="3 4">DSM 105466</strain>
    </source>
</reference>
<dbReference type="Pfam" id="PF11951">
    <property type="entry name" value="Fungal_trans_2"/>
    <property type="match status" value="1"/>
</dbReference>
<feature type="compositionally biased region" description="Polar residues" evidence="1">
    <location>
        <begin position="155"/>
        <end position="169"/>
    </location>
</feature>
<name>A0A3E2H7G4_SCYLI</name>
<comment type="caution">
    <text evidence="3">The sequence shown here is derived from an EMBL/GenBank/DDBJ whole genome shotgun (WGS) entry which is preliminary data.</text>
</comment>